<evidence type="ECO:0000313" key="1">
    <source>
        <dbReference type="EMBL" id="BAM86982.1"/>
    </source>
</evidence>
<reference evidence="1 2" key="1">
    <citation type="journal article" date="2013" name="Appl. Environ. Microbiol.">
        <title>Genome analysis suggests that the soil oligotrophic bacterium Agromonas oligotrophica (Bradyrhizobium oligotrophicum) is a nitrogen-fixing symbiont of Aeschynomene indica.</title>
        <authorList>
            <person name="Okubo T."/>
            <person name="Fukushima S."/>
            <person name="Itakura M."/>
            <person name="Oshima K."/>
            <person name="Longtonglang A."/>
            <person name="Teaumroong N."/>
            <person name="Mitsui H."/>
            <person name="Hattori M."/>
            <person name="Hattori R."/>
            <person name="Hattori T."/>
            <person name="Minamisawa K."/>
        </authorList>
    </citation>
    <scope>NUCLEOTIDE SEQUENCE [LARGE SCALE GENOMIC DNA]</scope>
    <source>
        <strain evidence="1 2">S58</strain>
    </source>
</reference>
<dbReference type="eggNOG" id="COG4886">
    <property type="taxonomic scope" value="Bacteria"/>
</dbReference>
<sequence length="213" mass="22546">MPEPVAALHLSEEQSGMLVRLLGESGAPDQPGPASEPLPVVAKADPEAVTQLFEQGFVVRRVSLTSELLAVDFTGRGPLSEAAWSALAKIAIQTRSLNLRSAGVTDENLSRLGDFGNLTQLRLESNAIGDDGAAHLTSLRALVSLNVVNTRVGDLGVRKLAALPMLRRIYVWRSMVSPTLVADLRQAQPGLVLITGVGPDIVGVNSKPSDMPN</sequence>
<keyword evidence="2" id="KW-1185">Reference proteome</keyword>
<dbReference type="Gene3D" id="3.80.10.10">
    <property type="entry name" value="Ribonuclease Inhibitor"/>
    <property type="match status" value="1"/>
</dbReference>
<accession>M4Z2K1</accession>
<gene>
    <name evidence="1" type="ORF">S58_09710</name>
</gene>
<dbReference type="AlphaFoldDB" id="M4Z2K1"/>
<dbReference type="EMBL" id="AP012603">
    <property type="protein sequence ID" value="BAM86982.1"/>
    <property type="molecule type" value="Genomic_DNA"/>
</dbReference>
<dbReference type="KEGG" id="aol:S58_09710"/>
<proteinExistence type="predicted"/>
<dbReference type="Proteomes" id="UP000011841">
    <property type="component" value="Chromosome"/>
</dbReference>
<dbReference type="PATRIC" id="fig|1245469.3.peg.993"/>
<dbReference type="InterPro" id="IPR001611">
    <property type="entry name" value="Leu-rich_rpt"/>
</dbReference>
<dbReference type="Pfam" id="PF13516">
    <property type="entry name" value="LRR_6"/>
    <property type="match status" value="1"/>
</dbReference>
<evidence type="ECO:0000313" key="2">
    <source>
        <dbReference type="Proteomes" id="UP000011841"/>
    </source>
</evidence>
<name>M4Z2K1_9BRAD</name>
<organism evidence="1 2">
    <name type="scientific">Bradyrhizobium oligotrophicum S58</name>
    <dbReference type="NCBI Taxonomy" id="1245469"/>
    <lineage>
        <taxon>Bacteria</taxon>
        <taxon>Pseudomonadati</taxon>
        <taxon>Pseudomonadota</taxon>
        <taxon>Alphaproteobacteria</taxon>
        <taxon>Hyphomicrobiales</taxon>
        <taxon>Nitrobacteraceae</taxon>
        <taxon>Bradyrhizobium</taxon>
    </lineage>
</organism>
<evidence type="ECO:0008006" key="3">
    <source>
        <dbReference type="Google" id="ProtNLM"/>
    </source>
</evidence>
<dbReference type="STRING" id="1245469.S58_09710"/>
<protein>
    <recommendedName>
        <fullName evidence="3">Leucine Rich repeats (2 copies)</fullName>
    </recommendedName>
</protein>
<dbReference type="SUPFAM" id="SSF52047">
    <property type="entry name" value="RNI-like"/>
    <property type="match status" value="1"/>
</dbReference>
<dbReference type="InterPro" id="IPR032675">
    <property type="entry name" value="LRR_dom_sf"/>
</dbReference>
<dbReference type="HOGENOM" id="CLU_1292368_0_0_5"/>